<name>A0A0J7YML0_BETVV</name>
<dbReference type="AlphaFoldDB" id="A0A0J7YML0"/>
<organism evidence="1 2">
    <name type="scientific">Beta vulgaris subsp. vulgaris</name>
    <name type="common">Beet</name>
    <dbReference type="NCBI Taxonomy" id="3555"/>
    <lineage>
        <taxon>Eukaryota</taxon>
        <taxon>Viridiplantae</taxon>
        <taxon>Streptophyta</taxon>
        <taxon>Embryophyta</taxon>
        <taxon>Tracheophyta</taxon>
        <taxon>Spermatophyta</taxon>
        <taxon>Magnoliopsida</taxon>
        <taxon>eudicotyledons</taxon>
        <taxon>Gunneridae</taxon>
        <taxon>Pentapetalae</taxon>
        <taxon>Caryophyllales</taxon>
        <taxon>Chenopodiaceae</taxon>
        <taxon>Betoideae</taxon>
        <taxon>Beta</taxon>
    </lineage>
</organism>
<dbReference type="EMBL" id="KQ120908">
    <property type="protein sequence ID" value="KMS64839.1"/>
    <property type="molecule type" value="Genomic_DNA"/>
</dbReference>
<dbReference type="Proteomes" id="UP000035740">
    <property type="component" value="Unassembled WGS sequence"/>
</dbReference>
<evidence type="ECO:0000313" key="2">
    <source>
        <dbReference type="Proteomes" id="UP000035740"/>
    </source>
</evidence>
<protein>
    <submittedName>
        <fullName evidence="1">Uncharacterized protein</fullName>
    </submittedName>
</protein>
<proteinExistence type="predicted"/>
<evidence type="ECO:0000313" key="1">
    <source>
        <dbReference type="EMBL" id="KMS64839.1"/>
    </source>
</evidence>
<accession>A0A0J7YML0</accession>
<gene>
    <name evidence="1" type="ORF">BVRB_042140</name>
</gene>
<reference evidence="1 2" key="1">
    <citation type="journal article" date="2014" name="Nature">
        <title>The genome of the recently domesticated crop plant sugar beet (Beta vulgaris).</title>
        <authorList>
            <person name="Dohm J.C."/>
            <person name="Minoche A.E."/>
            <person name="Holtgrawe D."/>
            <person name="Capella-Gutierrez S."/>
            <person name="Zakrzewski F."/>
            <person name="Tafer H."/>
            <person name="Rupp O."/>
            <person name="Sorensen T.R."/>
            <person name="Stracke R."/>
            <person name="Reinhardt R."/>
            <person name="Goesmann A."/>
            <person name="Kraft T."/>
            <person name="Schulz B."/>
            <person name="Stadler P.F."/>
            <person name="Schmidt T."/>
            <person name="Gabaldon T."/>
            <person name="Lehrach H."/>
            <person name="Weisshaar B."/>
            <person name="Himmelbauer H."/>
        </authorList>
    </citation>
    <scope>NUCLEOTIDE SEQUENCE [LARGE SCALE GENOMIC DNA]</scope>
    <source>
        <tissue evidence="1">Taproot</tissue>
    </source>
</reference>
<dbReference type="Gramene" id="KMS64839">
    <property type="protein sequence ID" value="KMS64839"/>
    <property type="gene ID" value="BVRB_042140"/>
</dbReference>
<keyword evidence="2" id="KW-1185">Reference proteome</keyword>
<sequence>DYDTTPFFCGLPAARLVSRIGSGIQQNLLDSHRARVESIRRFDLASSFILDRDETLLICTRPALGHWHAQLGKDRFLCEVPCQFRVNPDLVLGSYSSTILARIPLPRRVSVAVTGLVFLCSYMIGDRRSRTNCP</sequence>
<feature type="non-terminal residue" evidence="1">
    <location>
        <position position="1"/>
    </location>
</feature>